<feature type="domain" description="AMP-binding enzyme C-terminal" evidence="2">
    <location>
        <begin position="466"/>
        <end position="543"/>
    </location>
</feature>
<dbReference type="InterPro" id="IPR042099">
    <property type="entry name" value="ANL_N_sf"/>
</dbReference>
<keyword evidence="4" id="KW-1185">Reference proteome</keyword>
<dbReference type="InterPro" id="IPR000873">
    <property type="entry name" value="AMP-dep_synth/lig_dom"/>
</dbReference>
<evidence type="ECO:0008006" key="5">
    <source>
        <dbReference type="Google" id="ProtNLM"/>
    </source>
</evidence>
<dbReference type="Pfam" id="PF00501">
    <property type="entry name" value="AMP-binding"/>
    <property type="match status" value="1"/>
</dbReference>
<dbReference type="SUPFAM" id="SSF56801">
    <property type="entry name" value="Acetyl-CoA synthetase-like"/>
    <property type="match status" value="1"/>
</dbReference>
<protein>
    <recommendedName>
        <fullName evidence="5">Acetyl-CoA synthetase-like protein</fullName>
    </recommendedName>
</protein>
<organism evidence="3 4">
    <name type="scientific">Cerrena zonata</name>
    <dbReference type="NCBI Taxonomy" id="2478898"/>
    <lineage>
        <taxon>Eukaryota</taxon>
        <taxon>Fungi</taxon>
        <taxon>Dikarya</taxon>
        <taxon>Basidiomycota</taxon>
        <taxon>Agaricomycotina</taxon>
        <taxon>Agaricomycetes</taxon>
        <taxon>Polyporales</taxon>
        <taxon>Cerrenaceae</taxon>
        <taxon>Cerrena</taxon>
    </lineage>
</organism>
<dbReference type="Gene3D" id="3.30.300.30">
    <property type="match status" value="1"/>
</dbReference>
<dbReference type="InterPro" id="IPR025110">
    <property type="entry name" value="AMP-bd_C"/>
</dbReference>
<dbReference type="PANTHER" id="PTHR24096:SF422">
    <property type="entry name" value="BCDNA.GH02901"/>
    <property type="match status" value="1"/>
</dbReference>
<dbReference type="PANTHER" id="PTHR24096">
    <property type="entry name" value="LONG-CHAIN-FATTY-ACID--COA LIGASE"/>
    <property type="match status" value="1"/>
</dbReference>
<dbReference type="EMBL" id="JASBNA010000002">
    <property type="protein sequence ID" value="KAK7694984.1"/>
    <property type="molecule type" value="Genomic_DNA"/>
</dbReference>
<feature type="domain" description="AMP-dependent synthetase/ligase" evidence="1">
    <location>
        <begin position="46"/>
        <end position="416"/>
    </location>
</feature>
<dbReference type="AlphaFoldDB" id="A0AAW0GV03"/>
<dbReference type="Gene3D" id="3.40.50.12780">
    <property type="entry name" value="N-terminal domain of ligase-like"/>
    <property type="match status" value="1"/>
</dbReference>
<dbReference type="Pfam" id="PF13193">
    <property type="entry name" value="AMP-binding_C"/>
    <property type="match status" value="1"/>
</dbReference>
<evidence type="ECO:0000313" key="3">
    <source>
        <dbReference type="EMBL" id="KAK7694984.1"/>
    </source>
</evidence>
<evidence type="ECO:0000313" key="4">
    <source>
        <dbReference type="Proteomes" id="UP001385951"/>
    </source>
</evidence>
<proteinExistence type="predicted"/>
<dbReference type="InterPro" id="IPR045851">
    <property type="entry name" value="AMP-bd_C_sf"/>
</dbReference>
<reference evidence="3 4" key="1">
    <citation type="submission" date="2022-09" db="EMBL/GenBank/DDBJ databases">
        <authorList>
            <person name="Palmer J.M."/>
        </authorList>
    </citation>
    <scope>NUCLEOTIDE SEQUENCE [LARGE SCALE GENOMIC DNA]</scope>
    <source>
        <strain evidence="3 4">DSM 7382</strain>
    </source>
</reference>
<comment type="caution">
    <text evidence="3">The sequence shown here is derived from an EMBL/GenBank/DDBJ whole genome shotgun (WGS) entry which is preliminary data.</text>
</comment>
<dbReference type="GO" id="GO:0016405">
    <property type="term" value="F:CoA-ligase activity"/>
    <property type="evidence" value="ECO:0007669"/>
    <property type="project" value="TreeGrafter"/>
</dbReference>
<evidence type="ECO:0000259" key="2">
    <source>
        <dbReference type="Pfam" id="PF13193"/>
    </source>
</evidence>
<accession>A0AAW0GV03</accession>
<dbReference type="PROSITE" id="PS00455">
    <property type="entry name" value="AMP_BINDING"/>
    <property type="match status" value="1"/>
</dbReference>
<name>A0AAW0GV03_9APHY</name>
<gene>
    <name evidence="3" type="ORF">QCA50_002172</name>
</gene>
<dbReference type="InterPro" id="IPR020845">
    <property type="entry name" value="AMP-binding_CS"/>
</dbReference>
<dbReference type="CDD" id="cd05911">
    <property type="entry name" value="Firefly_Luc_like"/>
    <property type="match status" value="1"/>
</dbReference>
<evidence type="ECO:0000259" key="1">
    <source>
        <dbReference type="Pfam" id="PF00501"/>
    </source>
</evidence>
<sequence length="547" mass="60533">MSLYPSPIGPLPPIPDDLTIPQFLLDTRHVSRPYNSYSNPWFIEEATGREIGFEEVRTRTYGLANALSSRWKIGENDVVCIFSSNHVDWPIALWAVHRLGGIVTGANPSYTAEELTYQLQMTKTKVLITHSASLSTALAAAKESGISQDRIVILNSQPDGPKSYPNVETLVRDGLSSEPSFTERRLAPGEAKTKLALLSFSSGTTGRPKAVAIPHYSVIANTIQMAVHGKANEDYTSWEDRRYRPGDAVYTVLPLYHIYGLVVNLHFYLFAGNTLVVSSKFNFVEMLKSIEKYRINHLLLVPPMIVLLCKNPATKQYNLSSLRFIMSGAAPLSAELTQQLIQILPHVSIHQGYGMTETCTTVTFPRFDQKIGTLGCAGQIMAGVVMKVVKEDGSLAKYGESGELYVKAPSIALRYLNNDEATRETFIDGWVRTGDEVYINELAEVFIVDRMKEIMKVRGFQVSPAELEGHLLNHPDVDDVCVVGIPDDYSGEVPLAFVVPSKGAAERIKKDPKVAEKVKADLTKYVADHKVYYKRLAGGIEFVDVGS</sequence>
<dbReference type="Proteomes" id="UP001385951">
    <property type="component" value="Unassembled WGS sequence"/>
</dbReference>